<evidence type="ECO:0000256" key="5">
    <source>
        <dbReference type="ARBA" id="ARBA00022989"/>
    </source>
</evidence>
<dbReference type="InterPro" id="IPR006043">
    <property type="entry name" value="NCS2"/>
</dbReference>
<evidence type="ECO:0000256" key="2">
    <source>
        <dbReference type="ARBA" id="ARBA00005697"/>
    </source>
</evidence>
<proteinExistence type="inferred from homology"/>
<comment type="subcellular location">
    <subcellularLocation>
        <location evidence="1">Endomembrane system</location>
        <topology evidence="1">Multi-pass membrane protein</topology>
    </subcellularLocation>
</comment>
<dbReference type="EMBL" id="AP018933">
    <property type="protein sequence ID" value="BBG30622.1"/>
    <property type="molecule type" value="Genomic_DNA"/>
</dbReference>
<comment type="similarity">
    <text evidence="2">Belongs to the nucleobase:cation symporter-2 (NCS2) (TC 2.A.40) family. Azg-like subfamily.</text>
</comment>
<dbReference type="KEGG" id="zpl:ZBT109_1876"/>
<evidence type="ECO:0000256" key="4">
    <source>
        <dbReference type="ARBA" id="ARBA00022692"/>
    </source>
</evidence>
<evidence type="ECO:0000256" key="6">
    <source>
        <dbReference type="ARBA" id="ARBA00023136"/>
    </source>
</evidence>
<feature type="transmembrane region" description="Helical" evidence="7">
    <location>
        <begin position="193"/>
        <end position="211"/>
    </location>
</feature>
<feature type="transmembrane region" description="Helical" evidence="7">
    <location>
        <begin position="336"/>
        <end position="353"/>
    </location>
</feature>
<feature type="transmembrane region" description="Helical" evidence="7">
    <location>
        <begin position="392"/>
        <end position="421"/>
    </location>
</feature>
<dbReference type="GO" id="GO:0012505">
    <property type="term" value="C:endomembrane system"/>
    <property type="evidence" value="ECO:0007669"/>
    <property type="project" value="UniProtKB-SubCell"/>
</dbReference>
<feature type="transmembrane region" description="Helical" evidence="7">
    <location>
        <begin position="360"/>
        <end position="380"/>
    </location>
</feature>
<dbReference type="AlphaFoldDB" id="A0A348HG70"/>
<feature type="transmembrane region" description="Helical" evidence="7">
    <location>
        <begin position="433"/>
        <end position="450"/>
    </location>
</feature>
<evidence type="ECO:0000256" key="1">
    <source>
        <dbReference type="ARBA" id="ARBA00004127"/>
    </source>
</evidence>
<feature type="transmembrane region" description="Helical" evidence="7">
    <location>
        <begin position="20"/>
        <end position="39"/>
    </location>
</feature>
<sequence length="451" mass="48158">MLERYFGIKAQGSTLRREIIAGASTFLAAMYIIAVNPNILHQANIPFDQALTATVLISAFGCLAMGLYAKNPILVAPGMGLNALFTYTMVIGHGMPLPIALGCVFWAGVLFLLLALFNARKYVIEAIPASLRYGVGSGIGLFVTLIGLKNAGLVVSNPATIVGMGEISPSLVVFLIGLAITIGCVVRKVPGALVLGIALTTILAIPVGRWFDDTHFTAITESSKTLVNYTEIISMPSFERFKAAHWSDIVDIFGALQYSYVPFIFVVLFTTFFDALSTFMSVCQAGNLLDENGEPRNLKRSMMVDAFSALISAPLGTSSANAFVESAAGVSQGGKTGIVAIVCALLFLPFLFLSPLLQLVPSLATAPALVMVGVFMASSIGEVDWRNLEVGIPAFLAMIMIPLTYSITHGIVFGMLSYVVVKVACGKWKEIHPAMWVLFLLSLGLFAVPTH</sequence>
<reference evidence="8 9" key="1">
    <citation type="submission" date="2018-09" db="EMBL/GenBank/DDBJ databases">
        <title>Zymobacter palmae IAM14233 (=T109) whole genome analysis.</title>
        <authorList>
            <person name="Yanase H."/>
        </authorList>
    </citation>
    <scope>NUCLEOTIDE SEQUENCE [LARGE SCALE GENOMIC DNA]</scope>
    <source>
        <strain evidence="8 9">IAM14233</strain>
    </source>
</reference>
<gene>
    <name evidence="8" type="ORF">ZBT109_1876</name>
</gene>
<keyword evidence="9" id="KW-1185">Reference proteome</keyword>
<keyword evidence="6 7" id="KW-0472">Membrane</keyword>
<dbReference type="STRING" id="1123510.GCA_000620025_01623"/>
<dbReference type="Proteomes" id="UP000267342">
    <property type="component" value="Chromosome"/>
</dbReference>
<dbReference type="GO" id="GO:0005886">
    <property type="term" value="C:plasma membrane"/>
    <property type="evidence" value="ECO:0007669"/>
    <property type="project" value="TreeGrafter"/>
</dbReference>
<accession>A0A348HG70</accession>
<feature type="transmembrane region" description="Helical" evidence="7">
    <location>
        <begin position="260"/>
        <end position="283"/>
    </location>
</feature>
<dbReference type="GO" id="GO:0005345">
    <property type="term" value="F:purine nucleobase transmembrane transporter activity"/>
    <property type="evidence" value="ECO:0007669"/>
    <property type="project" value="TreeGrafter"/>
</dbReference>
<name>A0A348HG70_9GAMM</name>
<keyword evidence="4 7" id="KW-0812">Transmembrane</keyword>
<dbReference type="Pfam" id="PF00860">
    <property type="entry name" value="Xan_ur_permease"/>
    <property type="match status" value="1"/>
</dbReference>
<feature type="transmembrane region" description="Helical" evidence="7">
    <location>
        <begin position="129"/>
        <end position="147"/>
    </location>
</feature>
<protein>
    <submittedName>
        <fullName evidence="8">Permeases</fullName>
    </submittedName>
</protein>
<evidence type="ECO:0000256" key="7">
    <source>
        <dbReference type="SAM" id="Phobius"/>
    </source>
</evidence>
<keyword evidence="3" id="KW-0813">Transport</keyword>
<evidence type="ECO:0000256" key="3">
    <source>
        <dbReference type="ARBA" id="ARBA00022448"/>
    </source>
</evidence>
<feature type="transmembrane region" description="Helical" evidence="7">
    <location>
        <begin position="51"/>
        <end position="68"/>
    </location>
</feature>
<feature type="transmembrane region" description="Helical" evidence="7">
    <location>
        <begin position="97"/>
        <end position="117"/>
    </location>
</feature>
<dbReference type="InterPro" id="IPR045018">
    <property type="entry name" value="Azg-like"/>
</dbReference>
<dbReference type="PANTHER" id="PTHR43337">
    <property type="entry name" value="XANTHINE/URACIL PERMEASE C887.17-RELATED"/>
    <property type="match status" value="1"/>
</dbReference>
<dbReference type="PANTHER" id="PTHR43337:SF1">
    <property type="entry name" value="XANTHINE_URACIL PERMEASE C887.17-RELATED"/>
    <property type="match status" value="1"/>
</dbReference>
<feature type="transmembrane region" description="Helical" evidence="7">
    <location>
        <begin position="167"/>
        <end position="186"/>
    </location>
</feature>
<organism evidence="8 9">
    <name type="scientific">Zymobacter palmae</name>
    <dbReference type="NCBI Taxonomy" id="33074"/>
    <lineage>
        <taxon>Bacteria</taxon>
        <taxon>Pseudomonadati</taxon>
        <taxon>Pseudomonadota</taxon>
        <taxon>Gammaproteobacteria</taxon>
        <taxon>Oceanospirillales</taxon>
        <taxon>Halomonadaceae</taxon>
        <taxon>Zymobacter group</taxon>
        <taxon>Zymobacter</taxon>
    </lineage>
</organism>
<evidence type="ECO:0000313" key="8">
    <source>
        <dbReference type="EMBL" id="BBG30622.1"/>
    </source>
</evidence>
<evidence type="ECO:0000313" key="9">
    <source>
        <dbReference type="Proteomes" id="UP000267342"/>
    </source>
</evidence>
<feature type="transmembrane region" description="Helical" evidence="7">
    <location>
        <begin position="73"/>
        <end position="91"/>
    </location>
</feature>
<feature type="transmembrane region" description="Helical" evidence="7">
    <location>
        <begin position="304"/>
        <end position="324"/>
    </location>
</feature>
<keyword evidence="5 7" id="KW-1133">Transmembrane helix</keyword>